<organism evidence="1 3">
    <name type="scientific">Legionella feeleii</name>
    <dbReference type="NCBI Taxonomy" id="453"/>
    <lineage>
        <taxon>Bacteria</taxon>
        <taxon>Pseudomonadati</taxon>
        <taxon>Pseudomonadota</taxon>
        <taxon>Gammaproteobacteria</taxon>
        <taxon>Legionellales</taxon>
        <taxon>Legionellaceae</taxon>
        <taxon>Legionella</taxon>
    </lineage>
</organism>
<protein>
    <submittedName>
        <fullName evidence="1">Uncharacterized protein</fullName>
    </submittedName>
</protein>
<accession>A0A0W0U9E3</accession>
<reference evidence="2 4" key="2">
    <citation type="submission" date="2018-06" db="EMBL/GenBank/DDBJ databases">
        <authorList>
            <consortium name="Pathogen Informatics"/>
            <person name="Doyle S."/>
        </authorList>
    </citation>
    <scope>NUCLEOTIDE SEQUENCE [LARGE SCALE GENOMIC DNA]</scope>
    <source>
        <strain evidence="2 4">NCTC12022</strain>
    </source>
</reference>
<reference evidence="1 3" key="1">
    <citation type="submission" date="2015-11" db="EMBL/GenBank/DDBJ databases">
        <title>Genomic analysis of 38 Legionella species identifies large and diverse effector repertoires.</title>
        <authorList>
            <person name="Burstein D."/>
            <person name="Amaro F."/>
            <person name="Zusman T."/>
            <person name="Lifshitz Z."/>
            <person name="Cohen O."/>
            <person name="Gilbert J.A."/>
            <person name="Pupko T."/>
            <person name="Shuman H.A."/>
            <person name="Segal G."/>
        </authorList>
    </citation>
    <scope>NUCLEOTIDE SEQUENCE [LARGE SCALE GENOMIC DNA]</scope>
    <source>
        <strain evidence="1 3">WO-44C</strain>
    </source>
</reference>
<dbReference type="Proteomes" id="UP000054698">
    <property type="component" value="Unassembled WGS sequence"/>
</dbReference>
<dbReference type="EMBL" id="LNYB01000009">
    <property type="protein sequence ID" value="KTD04137.1"/>
    <property type="molecule type" value="Genomic_DNA"/>
</dbReference>
<dbReference type="Proteomes" id="UP000251942">
    <property type="component" value="Unassembled WGS sequence"/>
</dbReference>
<evidence type="ECO:0000313" key="4">
    <source>
        <dbReference type="Proteomes" id="UP000251942"/>
    </source>
</evidence>
<dbReference type="AlphaFoldDB" id="A0A0W0U9E3"/>
<name>A0A0W0U9E3_9GAMM</name>
<dbReference type="RefSeq" id="WP_058443446.1">
    <property type="nucleotide sequence ID" value="NZ_CAAAHT010000023.1"/>
</dbReference>
<dbReference type="OrthoDB" id="5647731at2"/>
<evidence type="ECO:0000313" key="1">
    <source>
        <dbReference type="EMBL" id="KTD04137.1"/>
    </source>
</evidence>
<dbReference type="PATRIC" id="fig|453.4.peg.247"/>
<proteinExistence type="predicted"/>
<sequence length="348" mass="39180">MGIRKVLILANGTVSVTQKKAGREGFFGFFNFRNAATWLMFDPSNFINQLAEHCPEENRLVLDGPGTDVTNDKGSLIKSVSALIDGHIGDSGINANFEKIKQFLKKQSDEAAMAGDSLIVCGVGWSRGAFLLLQMKEWLEEKAVKKNINIEAVHLHYIDSVAGGPTDRLRYLKVPSYRPKAPMHLEVHRYLSNTGNLNLWAYILGYLPEKYQVNTPFFSGVLDKTENTIHSVSGVDYRHRSMNWLFPASHEALVGKSSNKIERWAGDLVLANIVRHLEDLSFALDNSWAKKILKRGNTALEQLRQYNPALTSCRKYLDFEQPETTLLGREPTESDNINSCLSMRDFTL</sequence>
<evidence type="ECO:0000313" key="3">
    <source>
        <dbReference type="Proteomes" id="UP000054698"/>
    </source>
</evidence>
<evidence type="ECO:0000313" key="2">
    <source>
        <dbReference type="EMBL" id="SPX60753.1"/>
    </source>
</evidence>
<gene>
    <name evidence="1" type="ORF">Lfee_0225</name>
    <name evidence="2" type="ORF">NCTC12022_01486</name>
</gene>
<dbReference type="EMBL" id="UASS01000011">
    <property type="protein sequence ID" value="SPX60753.1"/>
    <property type="molecule type" value="Genomic_DNA"/>
</dbReference>
<keyword evidence="3" id="KW-1185">Reference proteome</keyword>